<dbReference type="Proteomes" id="UP000578531">
    <property type="component" value="Unassembled WGS sequence"/>
</dbReference>
<organism evidence="4 5">
    <name type="scientific">Letharia columbiana</name>
    <dbReference type="NCBI Taxonomy" id="112416"/>
    <lineage>
        <taxon>Eukaryota</taxon>
        <taxon>Fungi</taxon>
        <taxon>Dikarya</taxon>
        <taxon>Ascomycota</taxon>
        <taxon>Pezizomycotina</taxon>
        <taxon>Lecanoromycetes</taxon>
        <taxon>OSLEUM clade</taxon>
        <taxon>Lecanoromycetidae</taxon>
        <taxon>Lecanorales</taxon>
        <taxon>Lecanorineae</taxon>
        <taxon>Parmeliaceae</taxon>
        <taxon>Letharia</taxon>
    </lineage>
</organism>
<dbReference type="InterPro" id="IPR053183">
    <property type="entry name" value="ASL1"/>
</dbReference>
<reference evidence="4 5" key="1">
    <citation type="journal article" date="2020" name="Genomics">
        <title>Complete, high-quality genomes from long-read metagenomic sequencing of two wolf lichen thalli reveals enigmatic genome architecture.</title>
        <authorList>
            <person name="McKenzie S.K."/>
            <person name="Walston R.F."/>
            <person name="Allen J.L."/>
        </authorList>
    </citation>
    <scope>NUCLEOTIDE SEQUENCE [LARGE SCALE GENOMIC DNA]</scope>
    <source>
        <strain evidence="4">WasteWater2</strain>
    </source>
</reference>
<keyword evidence="2" id="KW-0732">Signal</keyword>
<name>A0A8H6FZ57_9LECA</name>
<dbReference type="OrthoDB" id="5959761at2759"/>
<dbReference type="SUPFAM" id="SSF51445">
    <property type="entry name" value="(Trans)glycosidases"/>
    <property type="match status" value="1"/>
</dbReference>
<dbReference type="InterPro" id="IPR024655">
    <property type="entry name" value="Asl1_glyco_hydro_catalytic"/>
</dbReference>
<proteinExistence type="predicted"/>
<dbReference type="RefSeq" id="XP_037166782.1">
    <property type="nucleotide sequence ID" value="XM_037306272.1"/>
</dbReference>
<protein>
    <recommendedName>
        <fullName evidence="3">Asl1-like glycosyl hydrolase catalytic domain-containing protein</fullName>
    </recommendedName>
</protein>
<dbReference type="Pfam" id="PF11790">
    <property type="entry name" value="Glyco_hydro_cc"/>
    <property type="match status" value="1"/>
</dbReference>
<dbReference type="Gene3D" id="3.20.20.80">
    <property type="entry name" value="Glycosidases"/>
    <property type="match status" value="1"/>
</dbReference>
<feature type="region of interest" description="Disordered" evidence="1">
    <location>
        <begin position="62"/>
        <end position="119"/>
    </location>
</feature>
<keyword evidence="5" id="KW-1185">Reference proteome</keyword>
<comment type="caution">
    <text evidence="4">The sequence shown here is derived from an EMBL/GenBank/DDBJ whole genome shotgun (WGS) entry which is preliminary data.</text>
</comment>
<dbReference type="PANTHER" id="PTHR34154">
    <property type="entry name" value="ALKALI-SENSITIVE LINKAGE PROTEIN 1"/>
    <property type="match status" value="1"/>
</dbReference>
<dbReference type="GO" id="GO:0009277">
    <property type="term" value="C:fungal-type cell wall"/>
    <property type="evidence" value="ECO:0007669"/>
    <property type="project" value="TreeGrafter"/>
</dbReference>
<dbReference type="EMBL" id="JACCJC010000014">
    <property type="protein sequence ID" value="KAF6237458.1"/>
    <property type="molecule type" value="Genomic_DNA"/>
</dbReference>
<dbReference type="PANTHER" id="PTHR34154:SF3">
    <property type="entry name" value="ALKALI-SENSITIVE LINKAGE PROTEIN 1"/>
    <property type="match status" value="1"/>
</dbReference>
<feature type="chain" id="PRO_5034567869" description="Asl1-like glycosyl hydrolase catalytic domain-containing protein" evidence="2">
    <location>
        <begin position="19"/>
        <end position="400"/>
    </location>
</feature>
<dbReference type="InterPro" id="IPR017853">
    <property type="entry name" value="GH"/>
</dbReference>
<dbReference type="GeneID" id="59286013"/>
<evidence type="ECO:0000313" key="5">
    <source>
        <dbReference type="Proteomes" id="UP000578531"/>
    </source>
</evidence>
<feature type="signal peptide" evidence="2">
    <location>
        <begin position="1"/>
        <end position="18"/>
    </location>
</feature>
<dbReference type="AlphaFoldDB" id="A0A8H6FZ57"/>
<feature type="domain" description="Asl1-like glycosyl hydrolase catalytic" evidence="3">
    <location>
        <begin position="189"/>
        <end position="385"/>
    </location>
</feature>
<evidence type="ECO:0000256" key="1">
    <source>
        <dbReference type="SAM" id="MobiDB-lite"/>
    </source>
</evidence>
<evidence type="ECO:0000256" key="2">
    <source>
        <dbReference type="SAM" id="SignalP"/>
    </source>
</evidence>
<sequence length="400" mass="41521">MMLSLVYASILLAAGSTASPCKLHSGNWTSSSTTVAKAALHRDGHGSAAVNQNQKLGTQANAGLNLPLPYSQESSAPSSTSASNAGPSVAASGSSGPSSGSGSSDTSGTSDTSASLTPASGSCPQGFLNTVFNTNAGQSSGFPTATSNTLTEYGINNWIGFSLDTLDKQADYDLSATQASQLSGAFNKAQIPIVMDHTYIQDAVGMLANNPPLYLELYNEPDFSFENLTLTEEPAPSASDLKTLLDTPHPNTKFISPALMDANGPWLGEFFQACNGCIDDFHAIALHVYNPDPQGVLDQITQLYGTWNKTIWITELSPATAGCDLNTTTMATYISTLIPEILKLGYVEKIFWNSGESDSTTINQAPAACSPSLTNSDGSFTPALQALGAACGINPGTATS</sequence>
<evidence type="ECO:0000313" key="4">
    <source>
        <dbReference type="EMBL" id="KAF6237458.1"/>
    </source>
</evidence>
<accession>A0A8H6FZ57</accession>
<feature type="compositionally biased region" description="Low complexity" evidence="1">
    <location>
        <begin position="69"/>
        <end position="115"/>
    </location>
</feature>
<dbReference type="GO" id="GO:0071966">
    <property type="term" value="P:fungal-type cell wall polysaccharide metabolic process"/>
    <property type="evidence" value="ECO:0007669"/>
    <property type="project" value="TreeGrafter"/>
</dbReference>
<gene>
    <name evidence="4" type="ORF">HO173_004348</name>
</gene>
<evidence type="ECO:0000259" key="3">
    <source>
        <dbReference type="Pfam" id="PF11790"/>
    </source>
</evidence>